<dbReference type="PRINTS" id="PR00838">
    <property type="entry name" value="V5ALLERGEN"/>
</dbReference>
<dbReference type="PRINTS" id="PR00837">
    <property type="entry name" value="V5TPXLIKE"/>
</dbReference>
<dbReference type="SUPFAM" id="SSF55797">
    <property type="entry name" value="PR-1-like"/>
    <property type="match status" value="1"/>
</dbReference>
<evidence type="ECO:0000256" key="2">
    <source>
        <dbReference type="ARBA" id="ARBA00022525"/>
    </source>
</evidence>
<dbReference type="InterPro" id="IPR002413">
    <property type="entry name" value="V5_allergen-like"/>
</dbReference>
<dbReference type="GO" id="GO:0005576">
    <property type="term" value="C:extracellular region"/>
    <property type="evidence" value="ECO:0007669"/>
    <property type="project" value="UniProtKB-SubCell"/>
</dbReference>
<accession>A0A8R2AR80</accession>
<dbReference type="OrthoDB" id="414826at2759"/>
<dbReference type="Pfam" id="PF00188">
    <property type="entry name" value="CAP"/>
    <property type="match status" value="1"/>
</dbReference>
<evidence type="ECO:0000256" key="3">
    <source>
        <dbReference type="SAM" id="SignalP"/>
    </source>
</evidence>
<dbReference type="AlphaFoldDB" id="A0A8R2AR80"/>
<dbReference type="SMR" id="A0A8R2AR80"/>
<keyword evidence="2" id="KW-0964">Secreted</keyword>
<evidence type="ECO:0000256" key="1">
    <source>
        <dbReference type="ARBA" id="ARBA00004613"/>
    </source>
</evidence>
<dbReference type="GeneID" id="101741593"/>
<evidence type="ECO:0000313" key="6">
    <source>
        <dbReference type="Proteomes" id="UP000005204"/>
    </source>
</evidence>
<protein>
    <recommendedName>
        <fullName evidence="4">SCP domain-containing protein</fullName>
    </recommendedName>
</protein>
<dbReference type="Proteomes" id="UP000005204">
    <property type="component" value="Unassembled WGS sequence"/>
</dbReference>
<dbReference type="Gene3D" id="3.40.33.10">
    <property type="entry name" value="CAP"/>
    <property type="match status" value="1"/>
</dbReference>
<dbReference type="InterPro" id="IPR001283">
    <property type="entry name" value="CRISP-related"/>
</dbReference>
<name>A0A8R2AR80_BOMMO</name>
<dbReference type="SMART" id="SM00198">
    <property type="entry name" value="SCP"/>
    <property type="match status" value="1"/>
</dbReference>
<dbReference type="RefSeq" id="XP_004931121.1">
    <property type="nucleotide sequence ID" value="XM_004931064.5"/>
</dbReference>
<dbReference type="PANTHER" id="PTHR10334">
    <property type="entry name" value="CYSTEINE-RICH SECRETORY PROTEIN-RELATED"/>
    <property type="match status" value="1"/>
</dbReference>
<evidence type="ECO:0000259" key="4">
    <source>
        <dbReference type="SMART" id="SM00198"/>
    </source>
</evidence>
<dbReference type="KEGG" id="bmor:101741593"/>
<evidence type="ECO:0000313" key="5">
    <source>
        <dbReference type="EnsemblMetazoa" id="XP_004931121.1"/>
    </source>
</evidence>
<dbReference type="EnsemblMetazoa" id="XM_004931064.4">
    <property type="protein sequence ID" value="XP_004931121.1"/>
    <property type="gene ID" value="LOC101741593"/>
</dbReference>
<dbReference type="InterPro" id="IPR035940">
    <property type="entry name" value="CAP_sf"/>
</dbReference>
<reference evidence="5" key="2">
    <citation type="submission" date="2022-06" db="UniProtKB">
        <authorList>
            <consortium name="EnsemblMetazoa"/>
        </authorList>
    </citation>
    <scope>IDENTIFICATION</scope>
    <source>
        <strain evidence="5">p50T (Dazao)</strain>
    </source>
</reference>
<keyword evidence="6" id="KW-1185">Reference proteome</keyword>
<reference evidence="6" key="1">
    <citation type="journal article" date="2008" name="Insect Biochem. Mol. Biol.">
        <title>The genome of a lepidopteran model insect, the silkworm Bombyx mori.</title>
        <authorList>
            <consortium name="International Silkworm Genome Consortium"/>
        </authorList>
    </citation>
    <scope>NUCLEOTIDE SEQUENCE [LARGE SCALE GENOMIC DNA]</scope>
    <source>
        <strain evidence="6">p50T</strain>
    </source>
</reference>
<dbReference type="InterPro" id="IPR014044">
    <property type="entry name" value="CAP_dom"/>
</dbReference>
<feature type="chain" id="PRO_5035896663" description="SCP domain-containing protein" evidence="3">
    <location>
        <begin position="22"/>
        <end position="567"/>
    </location>
</feature>
<sequence>MTLNTLLLTFLSAIFIAKYECKSYCVADICNNSKQHTLCKFQSETPADHCIQLEITIKNAEDVKAILDKINSRRNKVAAGEIRSLPPASNMLKLEWNDELQKSAQRWANQCVKHRAPDIKDVCRDLGSVSVGQNIATIHGDAPGLTPLSLVDVWYMELLHVNVSILGKFTPSSETGHSHYNYFTQLVWADSRQVGCGAVTFKERYEDSGGQKNRTIYRLVCNFAPGGNSKDKPVYLSGMPCSRCPKGQLCDPDYRALCGLNRNQALHFNNATSSTKRIISGPSTALGRDIDHNKPEYTMNFNPNISEDNYKIKSQKPVTYIPDIEDEFNIPFNYFSHLRNFTRQAVSEITTNSNTCKDSLAVDDFIELLKKKLSEDPMFKEILTTRSPYNDGYTDPSVVAFVSKIYSKKMLTTTSKSTEQDLVNSTLLTDLVKAVIFRGSSNSHVTEEVTESTYSVNGINPIRIQAELSEIKPNTEFTGHFFYPEDVDNGDEIENSTELYYDTTNLAVSDIVQEIEEIRKSTTVKDFLGEILDSDEVTEDANAFGVIMANETPTEHKVLKKFIDVTN</sequence>
<comment type="subcellular location">
    <subcellularLocation>
        <location evidence="1">Secreted</location>
    </subcellularLocation>
</comment>
<feature type="domain" description="SCP" evidence="4">
    <location>
        <begin position="61"/>
        <end position="231"/>
    </location>
</feature>
<proteinExistence type="predicted"/>
<organism evidence="5 6">
    <name type="scientific">Bombyx mori</name>
    <name type="common">Silk moth</name>
    <dbReference type="NCBI Taxonomy" id="7091"/>
    <lineage>
        <taxon>Eukaryota</taxon>
        <taxon>Metazoa</taxon>
        <taxon>Ecdysozoa</taxon>
        <taxon>Arthropoda</taxon>
        <taxon>Hexapoda</taxon>
        <taxon>Insecta</taxon>
        <taxon>Pterygota</taxon>
        <taxon>Neoptera</taxon>
        <taxon>Endopterygota</taxon>
        <taxon>Lepidoptera</taxon>
        <taxon>Glossata</taxon>
        <taxon>Ditrysia</taxon>
        <taxon>Bombycoidea</taxon>
        <taxon>Bombycidae</taxon>
        <taxon>Bombycinae</taxon>
        <taxon>Bombyx</taxon>
    </lineage>
</organism>
<feature type="signal peptide" evidence="3">
    <location>
        <begin position="1"/>
        <end position="21"/>
    </location>
</feature>
<keyword evidence="3" id="KW-0732">Signal</keyword>
<dbReference type="CDD" id="cd05380">
    <property type="entry name" value="CAP_euk"/>
    <property type="match status" value="1"/>
</dbReference>